<feature type="compositionally biased region" description="Basic and acidic residues" evidence="5">
    <location>
        <begin position="771"/>
        <end position="809"/>
    </location>
</feature>
<dbReference type="AlphaFoldDB" id="A8N8L0"/>
<dbReference type="GeneID" id="6007623"/>
<dbReference type="PANTHER" id="PTHR15549">
    <property type="entry name" value="PAIRED IMMUNOGLOBULIN-LIKE TYPE 2 RECEPTOR"/>
    <property type="match status" value="1"/>
</dbReference>
<feature type="compositionally biased region" description="Polar residues" evidence="5">
    <location>
        <begin position="39"/>
        <end position="49"/>
    </location>
</feature>
<comment type="subcellular location">
    <subcellularLocation>
        <location evidence="1">Membrane</location>
        <topology evidence="1">Single-pass membrane protein</topology>
    </subcellularLocation>
</comment>
<evidence type="ECO:0000256" key="3">
    <source>
        <dbReference type="ARBA" id="ARBA00022989"/>
    </source>
</evidence>
<dbReference type="VEuPathDB" id="FungiDB:CC1G_09869"/>
<keyword evidence="2 6" id="KW-0812">Transmembrane</keyword>
<feature type="region of interest" description="Disordered" evidence="5">
    <location>
        <begin position="517"/>
        <end position="549"/>
    </location>
</feature>
<dbReference type="OrthoDB" id="3263296at2759"/>
<keyword evidence="4 6" id="KW-0472">Membrane</keyword>
<evidence type="ECO:0000256" key="4">
    <source>
        <dbReference type="ARBA" id="ARBA00023136"/>
    </source>
</evidence>
<evidence type="ECO:0000256" key="1">
    <source>
        <dbReference type="ARBA" id="ARBA00004167"/>
    </source>
</evidence>
<dbReference type="RefSeq" id="XP_001831166.1">
    <property type="nucleotide sequence ID" value="XM_001831114.1"/>
</dbReference>
<comment type="caution">
    <text evidence="7">The sequence shown here is derived from an EMBL/GenBank/DDBJ whole genome shotgun (WGS) entry which is preliminary data.</text>
</comment>
<feature type="region of interest" description="Disordered" evidence="5">
    <location>
        <begin position="761"/>
        <end position="825"/>
    </location>
</feature>
<feature type="compositionally biased region" description="Low complexity" evidence="5">
    <location>
        <begin position="162"/>
        <end position="176"/>
    </location>
</feature>
<feature type="region of interest" description="Disordered" evidence="5">
    <location>
        <begin position="658"/>
        <end position="693"/>
    </location>
</feature>
<dbReference type="OMA" id="PFNDPVN"/>
<protein>
    <submittedName>
        <fullName evidence="7">Uncharacterized protein</fullName>
    </submittedName>
</protein>
<dbReference type="Proteomes" id="UP000001861">
    <property type="component" value="Unassembled WGS sequence"/>
</dbReference>
<keyword evidence="3 6" id="KW-1133">Transmembrane helix</keyword>
<dbReference type="GO" id="GO:0071944">
    <property type="term" value="C:cell periphery"/>
    <property type="evidence" value="ECO:0007669"/>
    <property type="project" value="UniProtKB-ARBA"/>
</dbReference>
<dbReference type="InParanoid" id="A8N8L0"/>
<evidence type="ECO:0000313" key="8">
    <source>
        <dbReference type="Proteomes" id="UP000001861"/>
    </source>
</evidence>
<reference evidence="7 8" key="1">
    <citation type="journal article" date="2010" name="Proc. Natl. Acad. Sci. U.S.A.">
        <title>Insights into evolution of multicellular fungi from the assembled chromosomes of the mushroom Coprinopsis cinerea (Coprinus cinereus).</title>
        <authorList>
            <person name="Stajich J.E."/>
            <person name="Wilke S.K."/>
            <person name="Ahren D."/>
            <person name="Au C.H."/>
            <person name="Birren B.W."/>
            <person name="Borodovsky M."/>
            <person name="Burns C."/>
            <person name="Canback B."/>
            <person name="Casselton L.A."/>
            <person name="Cheng C.K."/>
            <person name="Deng J."/>
            <person name="Dietrich F.S."/>
            <person name="Fargo D.C."/>
            <person name="Farman M.L."/>
            <person name="Gathman A.C."/>
            <person name="Goldberg J."/>
            <person name="Guigo R."/>
            <person name="Hoegger P.J."/>
            <person name="Hooker J.B."/>
            <person name="Huggins A."/>
            <person name="James T.Y."/>
            <person name="Kamada T."/>
            <person name="Kilaru S."/>
            <person name="Kodira C."/>
            <person name="Kues U."/>
            <person name="Kupfer D."/>
            <person name="Kwan H.S."/>
            <person name="Lomsadze A."/>
            <person name="Li W."/>
            <person name="Lilly W.W."/>
            <person name="Ma L.J."/>
            <person name="Mackey A.J."/>
            <person name="Manning G."/>
            <person name="Martin F."/>
            <person name="Muraguchi H."/>
            <person name="Natvig D.O."/>
            <person name="Palmerini H."/>
            <person name="Ramesh M.A."/>
            <person name="Rehmeyer C.J."/>
            <person name="Roe B.A."/>
            <person name="Shenoy N."/>
            <person name="Stanke M."/>
            <person name="Ter-Hovhannisyan V."/>
            <person name="Tunlid A."/>
            <person name="Velagapudi R."/>
            <person name="Vision T.J."/>
            <person name="Zeng Q."/>
            <person name="Zolan M.E."/>
            <person name="Pukkila P.J."/>
        </authorList>
    </citation>
    <scope>NUCLEOTIDE SEQUENCE [LARGE SCALE GENOMIC DNA]</scope>
    <source>
        <strain evidence="8">Okayama-7 / 130 / ATCC MYA-4618 / FGSC 9003</strain>
    </source>
</reference>
<dbReference type="InterPro" id="IPR051694">
    <property type="entry name" value="Immunoregulatory_rcpt-like"/>
</dbReference>
<evidence type="ECO:0000256" key="5">
    <source>
        <dbReference type="SAM" id="MobiDB-lite"/>
    </source>
</evidence>
<dbReference type="GO" id="GO:0016020">
    <property type="term" value="C:membrane"/>
    <property type="evidence" value="ECO:0007669"/>
    <property type="project" value="UniProtKB-SubCell"/>
</dbReference>
<feature type="transmembrane region" description="Helical" evidence="6">
    <location>
        <begin position="187"/>
        <end position="210"/>
    </location>
</feature>
<feature type="compositionally biased region" description="Pro residues" evidence="5">
    <location>
        <begin position="50"/>
        <end position="59"/>
    </location>
</feature>
<dbReference type="KEGG" id="cci:CC1G_09869"/>
<evidence type="ECO:0000313" key="7">
    <source>
        <dbReference type="EMBL" id="EAU90629.1"/>
    </source>
</evidence>
<evidence type="ECO:0000256" key="6">
    <source>
        <dbReference type="SAM" id="Phobius"/>
    </source>
</evidence>
<keyword evidence="8" id="KW-1185">Reference proteome</keyword>
<name>A8N8L0_COPC7</name>
<feature type="compositionally biased region" description="Low complexity" evidence="5">
    <location>
        <begin position="75"/>
        <end position="143"/>
    </location>
</feature>
<dbReference type="EMBL" id="AACS02000007">
    <property type="protein sequence ID" value="EAU90629.1"/>
    <property type="molecule type" value="Genomic_DNA"/>
</dbReference>
<feature type="region of interest" description="Disordered" evidence="5">
    <location>
        <begin position="161"/>
        <end position="183"/>
    </location>
</feature>
<feature type="region of interest" description="Disordered" evidence="5">
    <location>
        <begin position="1"/>
        <end position="23"/>
    </location>
</feature>
<dbReference type="eggNOG" id="ENOG502SA67">
    <property type="taxonomic scope" value="Eukaryota"/>
</dbReference>
<evidence type="ECO:0000256" key="2">
    <source>
        <dbReference type="ARBA" id="ARBA00022692"/>
    </source>
</evidence>
<organism evidence="7 8">
    <name type="scientific">Coprinopsis cinerea (strain Okayama-7 / 130 / ATCC MYA-4618 / FGSC 9003)</name>
    <name type="common">Inky cap fungus</name>
    <name type="synonym">Hormographiella aspergillata</name>
    <dbReference type="NCBI Taxonomy" id="240176"/>
    <lineage>
        <taxon>Eukaryota</taxon>
        <taxon>Fungi</taxon>
        <taxon>Dikarya</taxon>
        <taxon>Basidiomycota</taxon>
        <taxon>Agaricomycotina</taxon>
        <taxon>Agaricomycetes</taxon>
        <taxon>Agaricomycetidae</taxon>
        <taxon>Agaricales</taxon>
        <taxon>Agaricineae</taxon>
        <taxon>Psathyrellaceae</taxon>
        <taxon>Coprinopsis</taxon>
    </lineage>
</organism>
<sequence length="825" mass="86255">MLRKRRNLAEEQRDAMPGVKLDGDKAALDRRQVFEFPWTTFTRIPSLPTQIPPGFPGRPDPTDDEDEDDRPGRPAPTSTDLPTPSSSDLPSTTASVFTSVSTLIRSPTTSSTPTSSSTTPTSTSSTPQAPATTPTTPTVIVAPTTSDITTVPVRTITSYVRSPSSTASNAAASNAAEDTEGGTNTGAVVGGIIGGIAGIAALAFIIAFFLRRQRKRDSNTFNASEFRRSAILMNDPPTHEDTVARGYNPPAPSMTERGLPPTPGYAMSPPMTAASPYAVPTYHDHGYNALSPATSTPGYGGGYDANDGSPNFAGYGAMGGMAYNQAPIPAWSPGQVVTSNPFTNPADYAQSPYTPAGGPVSPYSDQAGGYQHGYQQGPPAGQAPQDAAVVAEIGGAAVLTRAVSTKSKTSKRDLSISVPAKPAEPAVVPVNYPTLSRTGSRRKPAPPVEDEAAPQTLQAPIQETDDIPTGDYVDLARASVSPFQAAQYAEISRKLNSEVPQGLPTPMVEQLLQGRDRDLPALPPPSPLAVASPAQNGNASLPVVPPEDAAKTRTSLDSLQSITNAQPDIVGDFPIPPPSPAFTVSSRHRVESLPPRLPEIAVDAARVSVGSYAAYETSSNGHGSLAHHPQFKGAMGQHANFSAGSLATTTSADHHDTYNYHKSYSGPAPPNSAGGLSSGRIRNEPAFPSGVTMGGSPFLQNRFPVTPSPLATNFSVPPVPPSSFSPTNAKVFGSSGSSLGHGSSCLRQEVDFDVDVHHVASHAAPDAPGPKVEEDKQVEQKGKEKESDEQGRAAEARAEVVEGKKKERPLTSYSMYDPDDAYGGI</sequence>
<feature type="region of interest" description="Disordered" evidence="5">
    <location>
        <begin position="430"/>
        <end position="455"/>
    </location>
</feature>
<proteinExistence type="predicted"/>
<feature type="region of interest" description="Disordered" evidence="5">
    <location>
        <begin position="38"/>
        <end position="143"/>
    </location>
</feature>
<accession>A8N8L0</accession>
<gene>
    <name evidence="7" type="ORF">CC1G_09869</name>
</gene>